<evidence type="ECO:0000256" key="1">
    <source>
        <dbReference type="SAM" id="MobiDB-lite"/>
    </source>
</evidence>
<keyword evidence="2" id="KW-0378">Hydrolase</keyword>
<dbReference type="SUPFAM" id="SSF56784">
    <property type="entry name" value="HAD-like"/>
    <property type="match status" value="1"/>
</dbReference>
<evidence type="ECO:0000313" key="3">
    <source>
        <dbReference type="Proteomes" id="UP001521931"/>
    </source>
</evidence>
<evidence type="ECO:0000313" key="2">
    <source>
        <dbReference type="EMBL" id="MCG7323255.1"/>
    </source>
</evidence>
<dbReference type="Proteomes" id="UP001521931">
    <property type="component" value="Unassembled WGS sequence"/>
</dbReference>
<dbReference type="NCBIfam" id="TIGR01460">
    <property type="entry name" value="HAD-SF-IIA"/>
    <property type="match status" value="1"/>
</dbReference>
<dbReference type="RefSeq" id="WP_239265909.1">
    <property type="nucleotide sequence ID" value="NZ_JAKRCV010000065.1"/>
</dbReference>
<dbReference type="InterPro" id="IPR006357">
    <property type="entry name" value="HAD-SF_hydro_IIA"/>
</dbReference>
<reference evidence="2 3" key="1">
    <citation type="submission" date="2022-02" db="EMBL/GenBank/DDBJ databases">
        <title>Uncovering new skin microbiome diversity through culturing and metagenomics.</title>
        <authorList>
            <person name="Conlan S."/>
            <person name="Deming C."/>
            <person name="Nisc Comparative Sequencing Program N."/>
            <person name="Segre J.A."/>
        </authorList>
    </citation>
    <scope>NUCLEOTIDE SEQUENCE [LARGE SCALE GENOMIC DNA]</scope>
    <source>
        <strain evidence="2 3">ACRQZ</strain>
    </source>
</reference>
<name>A0ABS9Q7M9_9MICO</name>
<gene>
    <name evidence="2" type="ORF">MHL29_15335</name>
</gene>
<dbReference type="InterPro" id="IPR036412">
    <property type="entry name" value="HAD-like_sf"/>
</dbReference>
<sequence>MPDHPLVDGFRGLVVDLDGVVYRGPDPVAHAADALDAAVADGLQVMYATNNAGRPADAVVEHLAELGVHTNADHVVTSAQAGAALLAEQLDPGSTVLAIGGPGVAIALRQAGLDPVSPQDRIDDPAVAGRVVAVLQGYGTELSWSDLKEAAYAVAAGATWMATNVDLTIPTERGIAPGNGSAVQAVGNAVQREPQVAGKPHPPLYLMCAERAGGEVTSMLAIGDRLDTDIEGANAAGMQSLHVLTGVDGLVALASADEQLRPTYLGLDLRALREPYAGVEVAVSGRAGQASEGSEGNEDGQDSVDGQGSVDVDSVDGRDSVDVDSVDGDDVVAVCGDARATVSGRGDDATLVVDGGAVVERARAAVAATWAARDDGRIGIPLPAPMLEALDALDPR</sequence>
<comment type="caution">
    <text evidence="2">The sequence shown here is derived from an EMBL/GenBank/DDBJ whole genome shotgun (WGS) entry which is preliminary data.</text>
</comment>
<dbReference type="Pfam" id="PF13242">
    <property type="entry name" value="Hydrolase_like"/>
    <property type="match status" value="1"/>
</dbReference>
<dbReference type="PANTHER" id="PTHR19288">
    <property type="entry name" value="4-NITROPHENYLPHOSPHATASE-RELATED"/>
    <property type="match status" value="1"/>
</dbReference>
<dbReference type="Gene3D" id="3.40.50.1000">
    <property type="entry name" value="HAD superfamily/HAD-like"/>
    <property type="match status" value="2"/>
</dbReference>
<dbReference type="EMBL" id="JAKRCV010000065">
    <property type="protein sequence ID" value="MCG7323255.1"/>
    <property type="molecule type" value="Genomic_DNA"/>
</dbReference>
<organism evidence="2 3">
    <name type="scientific">Arsenicicoccus bolidensis</name>
    <dbReference type="NCBI Taxonomy" id="229480"/>
    <lineage>
        <taxon>Bacteria</taxon>
        <taxon>Bacillati</taxon>
        <taxon>Actinomycetota</taxon>
        <taxon>Actinomycetes</taxon>
        <taxon>Micrococcales</taxon>
        <taxon>Intrasporangiaceae</taxon>
        <taxon>Arsenicicoccus</taxon>
    </lineage>
</organism>
<proteinExistence type="predicted"/>
<feature type="compositionally biased region" description="Low complexity" evidence="1">
    <location>
        <begin position="303"/>
        <end position="312"/>
    </location>
</feature>
<protein>
    <submittedName>
        <fullName evidence="2">HAD-IIA family hydrolase</fullName>
    </submittedName>
</protein>
<keyword evidence="3" id="KW-1185">Reference proteome</keyword>
<dbReference type="InterPro" id="IPR023214">
    <property type="entry name" value="HAD_sf"/>
</dbReference>
<dbReference type="GO" id="GO:0016787">
    <property type="term" value="F:hydrolase activity"/>
    <property type="evidence" value="ECO:0007669"/>
    <property type="project" value="UniProtKB-KW"/>
</dbReference>
<dbReference type="Pfam" id="PF13344">
    <property type="entry name" value="Hydrolase_6"/>
    <property type="match status" value="1"/>
</dbReference>
<dbReference type="PANTHER" id="PTHR19288:SF95">
    <property type="entry name" value="D-GLYCEROL 3-PHOSPHATE PHOSPHATASE"/>
    <property type="match status" value="1"/>
</dbReference>
<feature type="region of interest" description="Disordered" evidence="1">
    <location>
        <begin position="285"/>
        <end position="323"/>
    </location>
</feature>
<accession>A0ABS9Q7M9</accession>